<dbReference type="OrthoDB" id="2906425at2759"/>
<dbReference type="Proteomes" id="UP000019478">
    <property type="component" value="Unassembled WGS sequence"/>
</dbReference>
<feature type="non-terminal residue" evidence="1">
    <location>
        <position position="1"/>
    </location>
</feature>
<reference evidence="1 2" key="1">
    <citation type="submission" date="2013-03" db="EMBL/GenBank/DDBJ databases">
        <title>The Genome Sequence of Capronia epimyces CBS 606.96.</title>
        <authorList>
            <consortium name="The Broad Institute Genomics Platform"/>
            <person name="Cuomo C."/>
            <person name="de Hoog S."/>
            <person name="Gorbushina A."/>
            <person name="Walker B."/>
            <person name="Young S.K."/>
            <person name="Zeng Q."/>
            <person name="Gargeya S."/>
            <person name="Fitzgerald M."/>
            <person name="Haas B."/>
            <person name="Abouelleil A."/>
            <person name="Allen A.W."/>
            <person name="Alvarado L."/>
            <person name="Arachchi H.M."/>
            <person name="Berlin A.M."/>
            <person name="Chapman S.B."/>
            <person name="Gainer-Dewar J."/>
            <person name="Goldberg J."/>
            <person name="Griggs A."/>
            <person name="Gujja S."/>
            <person name="Hansen M."/>
            <person name="Howarth C."/>
            <person name="Imamovic A."/>
            <person name="Ireland A."/>
            <person name="Larimer J."/>
            <person name="McCowan C."/>
            <person name="Murphy C."/>
            <person name="Pearson M."/>
            <person name="Poon T.W."/>
            <person name="Priest M."/>
            <person name="Roberts A."/>
            <person name="Saif S."/>
            <person name="Shea T."/>
            <person name="Sisk P."/>
            <person name="Sykes S."/>
            <person name="Wortman J."/>
            <person name="Nusbaum C."/>
            <person name="Birren B."/>
        </authorList>
    </citation>
    <scope>NUCLEOTIDE SEQUENCE [LARGE SCALE GENOMIC DNA]</scope>
    <source>
        <strain evidence="1 2">CBS 606.96</strain>
    </source>
</reference>
<accession>W9XPQ3</accession>
<dbReference type="SUPFAM" id="SSF56112">
    <property type="entry name" value="Protein kinase-like (PK-like)"/>
    <property type="match status" value="1"/>
</dbReference>
<dbReference type="AlphaFoldDB" id="W9XPQ3"/>
<dbReference type="EMBL" id="AMGY01000008">
    <property type="protein sequence ID" value="EXJ78936.1"/>
    <property type="molecule type" value="Genomic_DNA"/>
</dbReference>
<proteinExistence type="predicted"/>
<evidence type="ECO:0000313" key="2">
    <source>
        <dbReference type="Proteomes" id="UP000019478"/>
    </source>
</evidence>
<protein>
    <recommendedName>
        <fullName evidence="3">Aminoglycoside phosphotransferase domain-containing protein</fullName>
    </recommendedName>
</protein>
<gene>
    <name evidence="1" type="ORF">A1O3_08436</name>
</gene>
<comment type="caution">
    <text evidence="1">The sequence shown here is derived from an EMBL/GenBank/DDBJ whole genome shotgun (WGS) entry which is preliminary data.</text>
</comment>
<organism evidence="1 2">
    <name type="scientific">Capronia epimyces CBS 606.96</name>
    <dbReference type="NCBI Taxonomy" id="1182542"/>
    <lineage>
        <taxon>Eukaryota</taxon>
        <taxon>Fungi</taxon>
        <taxon>Dikarya</taxon>
        <taxon>Ascomycota</taxon>
        <taxon>Pezizomycotina</taxon>
        <taxon>Eurotiomycetes</taxon>
        <taxon>Chaetothyriomycetidae</taxon>
        <taxon>Chaetothyriales</taxon>
        <taxon>Herpotrichiellaceae</taxon>
        <taxon>Capronia</taxon>
    </lineage>
</organism>
<keyword evidence="2" id="KW-1185">Reference proteome</keyword>
<dbReference type="InterPro" id="IPR011009">
    <property type="entry name" value="Kinase-like_dom_sf"/>
</dbReference>
<dbReference type="HOGENOM" id="CLU_2164309_0_0_1"/>
<evidence type="ECO:0000313" key="1">
    <source>
        <dbReference type="EMBL" id="EXJ78936.1"/>
    </source>
</evidence>
<name>W9XPQ3_9EURO</name>
<dbReference type="GeneID" id="19172524"/>
<dbReference type="RefSeq" id="XP_007736724.1">
    <property type="nucleotide sequence ID" value="XM_007738534.1"/>
</dbReference>
<sequence length="111" mass="12727">PPVDAHWTQELLDHAFQESQIDPSTIFLDSFGRRVFRYKDKIINYGKAVHIQEAQVLSFIRNSGLDIPVPLVYSSGMCDKTGFIEMEMIEGDTLHNIWGGLSEEEKHRYTA</sequence>
<evidence type="ECO:0008006" key="3">
    <source>
        <dbReference type="Google" id="ProtNLM"/>
    </source>
</evidence>